<organism evidence="2 3">
    <name type="scientific">Bifidobacterium adolescentis JCM 15918</name>
    <dbReference type="NCBI Taxonomy" id="1437612"/>
    <lineage>
        <taxon>Bacteria</taxon>
        <taxon>Bacillati</taxon>
        <taxon>Actinomycetota</taxon>
        <taxon>Actinomycetes</taxon>
        <taxon>Bifidobacteriales</taxon>
        <taxon>Bifidobacteriaceae</taxon>
        <taxon>Bifidobacterium</taxon>
    </lineage>
</organism>
<dbReference type="RefSeq" id="WP_051923489.1">
    <property type="nucleotide sequence ID" value="NZ_JDUX01000005.1"/>
</dbReference>
<sequence length="485" mass="54141">MELIQASRLSDDDAKLIRSLNYRLSRLRRPHRQWDDYYRGRQVIQSIGIAVPAELRAFVFPLNWPRVVVDSVVQRQQVKSFSMPDDDKVSNELRELWEYNNMESQQVLLHTETRVQGHGFVCVGANPDDSSHPLISVESSKNMIARIDPRTRTVESALRVYYDPWDNGTPDYATLYTPEYTLWLEKQHGKWAMTDRNDHHLGIVPVVQFLNRPRAGDFLGESEMADVVQPTDMAARAILDLQIAMETHAVPGKWAIGVTHNDFIDAKTGQPASAIKTYFNSMLTSKNANAKFGQFTASDLSNFKTVIDLLSEQMSAITGLPMRYFGMNTANPAAEGAIRADELRLVKNVELKNAVDGDAWSQVMAVAHKLATGDDINANLVRCDWEDPNTPTYAQRADAITKLMASGILSREGAWDELGWSEARKDKEREYFAKQISESYGQYMKDVDYGADDGRADAAHGGDGAEPPAAQPQQPSGGDGVQTVA</sequence>
<evidence type="ECO:0000256" key="1">
    <source>
        <dbReference type="SAM" id="MobiDB-lite"/>
    </source>
</evidence>
<dbReference type="InterPro" id="IPR021145">
    <property type="entry name" value="Portal_protein_SPP1_Gp6-like"/>
</dbReference>
<feature type="region of interest" description="Disordered" evidence="1">
    <location>
        <begin position="447"/>
        <end position="485"/>
    </location>
</feature>
<reference evidence="2 3" key="1">
    <citation type="submission" date="2014-03" db="EMBL/GenBank/DDBJ databases">
        <title>Genomics of Bifidobacteria.</title>
        <authorList>
            <person name="Ventura M."/>
            <person name="Milani C."/>
            <person name="Lugli G.A."/>
        </authorList>
    </citation>
    <scope>NUCLEOTIDE SEQUENCE [LARGE SCALE GENOMIC DNA]</scope>
    <source>
        <strain evidence="3">JCM 15918</strain>
    </source>
</reference>
<name>A0A087DRQ5_BIFAD</name>
<protein>
    <submittedName>
        <fullName evidence="2">Phage portal protein gp6-like protein</fullName>
    </submittedName>
</protein>
<dbReference type="EMBL" id="JGZQ01000003">
    <property type="protein sequence ID" value="KFI98205.1"/>
    <property type="molecule type" value="Genomic_DNA"/>
</dbReference>
<proteinExistence type="predicted"/>
<evidence type="ECO:0000313" key="2">
    <source>
        <dbReference type="EMBL" id="KFI98205.1"/>
    </source>
</evidence>
<evidence type="ECO:0000313" key="3">
    <source>
        <dbReference type="Proteomes" id="UP000029091"/>
    </source>
</evidence>
<dbReference type="Proteomes" id="UP000029091">
    <property type="component" value="Unassembled WGS sequence"/>
</dbReference>
<gene>
    <name evidence="2" type="ORF">BSTER_0780</name>
</gene>
<feature type="compositionally biased region" description="Low complexity" evidence="1">
    <location>
        <begin position="465"/>
        <end position="476"/>
    </location>
</feature>
<comment type="caution">
    <text evidence="2">The sequence shown here is derived from an EMBL/GenBank/DDBJ whole genome shotgun (WGS) entry which is preliminary data.</text>
</comment>
<dbReference type="Pfam" id="PF05133">
    <property type="entry name" value="SPP1_portal"/>
    <property type="match status" value="1"/>
</dbReference>
<accession>A0A087DRQ5</accession>
<feature type="compositionally biased region" description="Basic and acidic residues" evidence="1">
    <location>
        <begin position="447"/>
        <end position="460"/>
    </location>
</feature>
<dbReference type="AlphaFoldDB" id="A0A087DRQ5"/>